<dbReference type="Proteomes" id="UP001165960">
    <property type="component" value="Unassembled WGS sequence"/>
</dbReference>
<protein>
    <submittedName>
        <fullName evidence="1">Uncharacterized protein</fullName>
    </submittedName>
</protein>
<dbReference type="EMBL" id="QTSX02006592">
    <property type="protein sequence ID" value="KAJ9052847.1"/>
    <property type="molecule type" value="Genomic_DNA"/>
</dbReference>
<proteinExistence type="predicted"/>
<evidence type="ECO:0000313" key="2">
    <source>
        <dbReference type="Proteomes" id="UP001165960"/>
    </source>
</evidence>
<gene>
    <name evidence="1" type="ORF">DSO57_1029998</name>
</gene>
<sequence>MRLDYLSWAGLSFRLMANFSLITLVLGLVGATIPPPKCRVVNKPPSAELHLYGLGYNAKHADGSCPTLEKVVNDFNILKGKSGSIRTFGLLDCGQGEFLVQAAERTGLKVNLGMFVNYDDNQFENEFANLKVLIGKYRSTFEKYIPSIIVGSETLYRKEVTPDKLATFIKRVKEHVQGQLNLPVRVTTADTKDMWYPHATLDAVDFMMVNAYPYWESIPVQDATNHLFKSIQAVKERTARANKEFVLGETGWPLGGQAMGAAIPSKENQNLFFNQFYCRANNEKLKYYYFAAFDEFWNVNETKSAWGVLKPDGSVKDNYVIPKC</sequence>
<name>A0ACC2RS14_9FUNG</name>
<organism evidence="1 2">
    <name type="scientific">Entomophthora muscae</name>
    <dbReference type="NCBI Taxonomy" id="34485"/>
    <lineage>
        <taxon>Eukaryota</taxon>
        <taxon>Fungi</taxon>
        <taxon>Fungi incertae sedis</taxon>
        <taxon>Zoopagomycota</taxon>
        <taxon>Entomophthoromycotina</taxon>
        <taxon>Entomophthoromycetes</taxon>
        <taxon>Entomophthorales</taxon>
        <taxon>Entomophthoraceae</taxon>
        <taxon>Entomophthora</taxon>
    </lineage>
</organism>
<evidence type="ECO:0000313" key="1">
    <source>
        <dbReference type="EMBL" id="KAJ9052847.1"/>
    </source>
</evidence>
<comment type="caution">
    <text evidence="1">The sequence shown here is derived from an EMBL/GenBank/DDBJ whole genome shotgun (WGS) entry which is preliminary data.</text>
</comment>
<keyword evidence="2" id="KW-1185">Reference proteome</keyword>
<reference evidence="1" key="1">
    <citation type="submission" date="2022-04" db="EMBL/GenBank/DDBJ databases">
        <title>Genome of the entomopathogenic fungus Entomophthora muscae.</title>
        <authorList>
            <person name="Elya C."/>
            <person name="Lovett B.R."/>
            <person name="Lee E."/>
            <person name="Macias A.M."/>
            <person name="Hajek A.E."/>
            <person name="De Bivort B.L."/>
            <person name="Kasson M.T."/>
            <person name="De Fine Licht H.H."/>
            <person name="Stajich J.E."/>
        </authorList>
    </citation>
    <scope>NUCLEOTIDE SEQUENCE</scope>
    <source>
        <strain evidence="1">Berkeley</strain>
    </source>
</reference>
<accession>A0ACC2RS14</accession>